<keyword evidence="3" id="KW-0274">FAD</keyword>
<dbReference type="GO" id="GO:0071949">
    <property type="term" value="F:FAD binding"/>
    <property type="evidence" value="ECO:0007669"/>
    <property type="project" value="InterPro"/>
</dbReference>
<dbReference type="InterPro" id="IPR036188">
    <property type="entry name" value="FAD/NAD-bd_sf"/>
</dbReference>
<comment type="caution">
    <text evidence="7">The sequence shown here is derived from an EMBL/GenBank/DDBJ whole genome shotgun (WGS) entry which is preliminary data.</text>
</comment>
<evidence type="ECO:0000256" key="4">
    <source>
        <dbReference type="ARBA" id="ARBA00023002"/>
    </source>
</evidence>
<reference evidence="7" key="1">
    <citation type="journal article" date="2020" name="Fungal Divers.">
        <title>Resolving the Mortierellaceae phylogeny through synthesis of multi-gene phylogenetics and phylogenomics.</title>
        <authorList>
            <person name="Vandepol N."/>
            <person name="Liber J."/>
            <person name="Desiro A."/>
            <person name="Na H."/>
            <person name="Kennedy M."/>
            <person name="Barry K."/>
            <person name="Grigoriev I.V."/>
            <person name="Miller A.N."/>
            <person name="O'Donnell K."/>
            <person name="Stajich J.E."/>
            <person name="Bonito G."/>
        </authorList>
    </citation>
    <scope>NUCLEOTIDE SEQUENCE</scope>
    <source>
        <strain evidence="7">NVP60</strain>
    </source>
</reference>
<dbReference type="InterPro" id="IPR050562">
    <property type="entry name" value="FAD_mOase_fung"/>
</dbReference>
<evidence type="ECO:0000313" key="8">
    <source>
        <dbReference type="Proteomes" id="UP000823405"/>
    </source>
</evidence>
<dbReference type="Pfam" id="PF01494">
    <property type="entry name" value="FAD_binding_3"/>
    <property type="match status" value="1"/>
</dbReference>
<dbReference type="InterPro" id="IPR002938">
    <property type="entry name" value="FAD-bd"/>
</dbReference>
<sequence>MSKRVLSFEQNEEGVTVHFSDNTTIHGDILVGADGSHSAVRQHLYRTLDKEGLLPKSDTKDMNKGYISLVGTTETLDPATYHGMMKEDSESFMIIGDKNTPYTWVTFTIPGNKICWNVVVQLGLAELADEQFSCSDWVPQQNQKMMDSIRHFKTPYGTMGDLFDATPIESVSKVYFEDKLFETWNHGRTVLIGDAAHKLLPSSGSGAVNAMQDAVILANHIYDIRPTSNESIKQALRGYRDERFADVKEQYPQSYMAAKLMYGHTLWERFLRHVIFNWTPNFFQQKQLNKNTAYRPQANFLPQVPKRGSMPTIPQYPSKRKQDDKNNIVGKNTASVL</sequence>
<evidence type="ECO:0000256" key="5">
    <source>
        <dbReference type="SAM" id="MobiDB-lite"/>
    </source>
</evidence>
<feature type="domain" description="FAD-binding" evidence="6">
    <location>
        <begin position="2"/>
        <end position="222"/>
    </location>
</feature>
<evidence type="ECO:0000256" key="1">
    <source>
        <dbReference type="ARBA" id="ARBA00007992"/>
    </source>
</evidence>
<dbReference type="PANTHER" id="PTHR47356">
    <property type="entry name" value="FAD-DEPENDENT MONOOXYGENASE ASQG-RELATED"/>
    <property type="match status" value="1"/>
</dbReference>
<dbReference type="OrthoDB" id="10029326at2759"/>
<keyword evidence="4" id="KW-0560">Oxidoreductase</keyword>
<organism evidence="7 8">
    <name type="scientific">Linnemannia gamsii</name>
    <dbReference type="NCBI Taxonomy" id="64522"/>
    <lineage>
        <taxon>Eukaryota</taxon>
        <taxon>Fungi</taxon>
        <taxon>Fungi incertae sedis</taxon>
        <taxon>Mucoromycota</taxon>
        <taxon>Mortierellomycotina</taxon>
        <taxon>Mortierellomycetes</taxon>
        <taxon>Mortierellales</taxon>
        <taxon>Mortierellaceae</taxon>
        <taxon>Linnemannia</taxon>
    </lineage>
</organism>
<keyword evidence="8" id="KW-1185">Reference proteome</keyword>
<accession>A0A9P6R9V0</accession>
<dbReference type="Gene3D" id="3.50.50.60">
    <property type="entry name" value="FAD/NAD(P)-binding domain"/>
    <property type="match status" value="1"/>
</dbReference>
<proteinExistence type="inferred from homology"/>
<evidence type="ECO:0000256" key="2">
    <source>
        <dbReference type="ARBA" id="ARBA00022630"/>
    </source>
</evidence>
<dbReference type="SUPFAM" id="SSF51905">
    <property type="entry name" value="FAD/NAD(P)-binding domain"/>
    <property type="match status" value="1"/>
</dbReference>
<dbReference type="AlphaFoldDB" id="A0A9P6R9V0"/>
<evidence type="ECO:0000256" key="3">
    <source>
        <dbReference type="ARBA" id="ARBA00022827"/>
    </source>
</evidence>
<evidence type="ECO:0000313" key="7">
    <source>
        <dbReference type="EMBL" id="KAG0312828.1"/>
    </source>
</evidence>
<comment type="similarity">
    <text evidence="1">Belongs to the paxM FAD-dependent monooxygenase family.</text>
</comment>
<evidence type="ECO:0000259" key="6">
    <source>
        <dbReference type="Pfam" id="PF01494"/>
    </source>
</evidence>
<dbReference type="PRINTS" id="PR00420">
    <property type="entry name" value="RNGMNOXGNASE"/>
</dbReference>
<dbReference type="PANTHER" id="PTHR47356:SF2">
    <property type="entry name" value="FAD-BINDING DOMAIN-CONTAINING PROTEIN-RELATED"/>
    <property type="match status" value="1"/>
</dbReference>
<name>A0A9P6R9V0_9FUNG</name>
<dbReference type="GO" id="GO:0004497">
    <property type="term" value="F:monooxygenase activity"/>
    <property type="evidence" value="ECO:0007669"/>
    <property type="project" value="InterPro"/>
</dbReference>
<feature type="region of interest" description="Disordered" evidence="5">
    <location>
        <begin position="301"/>
        <end position="337"/>
    </location>
</feature>
<keyword evidence="2" id="KW-0285">Flavoprotein</keyword>
<dbReference type="EMBL" id="JAAAIN010000577">
    <property type="protein sequence ID" value="KAG0312828.1"/>
    <property type="molecule type" value="Genomic_DNA"/>
</dbReference>
<gene>
    <name evidence="7" type="ORF">BGZ97_010805</name>
</gene>
<dbReference type="Proteomes" id="UP000823405">
    <property type="component" value="Unassembled WGS sequence"/>
</dbReference>
<protein>
    <recommendedName>
        <fullName evidence="6">FAD-binding domain-containing protein</fullName>
    </recommendedName>
</protein>